<accession>A0A3S2X9Y8</accession>
<reference evidence="4 5" key="1">
    <citation type="submission" date="2019-01" db="EMBL/GenBank/DDBJ databases">
        <title>Bacillus sp. M5HDSG1-1, whole genome shotgun sequence.</title>
        <authorList>
            <person name="Tuo L."/>
        </authorList>
    </citation>
    <scope>NUCLEOTIDE SEQUENCE [LARGE SCALE GENOMIC DNA]</scope>
    <source>
        <strain evidence="4 5">M5HDSG1-1</strain>
    </source>
</reference>
<keyword evidence="3" id="KW-1133">Transmembrane helix</keyword>
<evidence type="ECO:0000313" key="4">
    <source>
        <dbReference type="EMBL" id="RVT65067.1"/>
    </source>
</evidence>
<dbReference type="InterPro" id="IPR012902">
    <property type="entry name" value="N_methyl_site"/>
</dbReference>
<dbReference type="InterPro" id="IPR045584">
    <property type="entry name" value="Pilin-like"/>
</dbReference>
<name>A0A3S2X9Y8_9BACI</name>
<evidence type="ECO:0000256" key="3">
    <source>
        <dbReference type="SAM" id="Phobius"/>
    </source>
</evidence>
<dbReference type="AlphaFoldDB" id="A0A3S2X9Y8"/>
<evidence type="ECO:0000313" key="5">
    <source>
        <dbReference type="Proteomes" id="UP000288024"/>
    </source>
</evidence>
<gene>
    <name evidence="4" type="ORF">EM808_06030</name>
</gene>
<dbReference type="RefSeq" id="WP_127737253.1">
    <property type="nucleotide sequence ID" value="NZ_RZTZ01000002.1"/>
</dbReference>
<dbReference type="Gene3D" id="3.30.700.10">
    <property type="entry name" value="Glycoprotein, Type 4 Pilin"/>
    <property type="match status" value="1"/>
</dbReference>
<dbReference type="GO" id="GO:0009986">
    <property type="term" value="C:cell surface"/>
    <property type="evidence" value="ECO:0007669"/>
    <property type="project" value="UniProtKB-SubCell"/>
</dbReference>
<protein>
    <submittedName>
        <fullName evidence="4">Prepilin-type N-terminal cleavage/methylation domain-containing protein</fullName>
    </submittedName>
</protein>
<dbReference type="SUPFAM" id="SSF54523">
    <property type="entry name" value="Pili subunits"/>
    <property type="match status" value="1"/>
</dbReference>
<comment type="subcellular location">
    <subcellularLocation>
        <location evidence="1">Cell surface</location>
    </subcellularLocation>
</comment>
<dbReference type="Pfam" id="PF07963">
    <property type="entry name" value="N_methyl"/>
    <property type="match status" value="1"/>
</dbReference>
<sequence length="146" mass="15389">MGQLLKKHIKNEKGLTLIELLAVIVILGIIAAIAIPSIANIIEKSRFDAIKADAVQILNGAQTYVSSNDIETGSTDNELSPADLADYVENVTTFTGESAYKVIVTDAGLEFSGTGKKGNVTVTFTDATLTGINSAKKDGKTTTIDE</sequence>
<evidence type="ECO:0000256" key="2">
    <source>
        <dbReference type="ARBA" id="ARBA00023287"/>
    </source>
</evidence>
<dbReference type="NCBIfam" id="TIGR02532">
    <property type="entry name" value="IV_pilin_GFxxxE"/>
    <property type="match status" value="1"/>
</dbReference>
<feature type="transmembrane region" description="Helical" evidence="3">
    <location>
        <begin position="20"/>
        <end position="42"/>
    </location>
</feature>
<keyword evidence="5" id="KW-1185">Reference proteome</keyword>
<proteinExistence type="predicted"/>
<dbReference type="EMBL" id="RZTZ01000002">
    <property type="protein sequence ID" value="RVT65067.1"/>
    <property type="molecule type" value="Genomic_DNA"/>
</dbReference>
<keyword evidence="3" id="KW-0472">Membrane</keyword>
<dbReference type="Proteomes" id="UP000288024">
    <property type="component" value="Unassembled WGS sequence"/>
</dbReference>
<comment type="caution">
    <text evidence="4">The sequence shown here is derived from an EMBL/GenBank/DDBJ whole genome shotgun (WGS) entry which is preliminary data.</text>
</comment>
<keyword evidence="3" id="KW-0812">Transmembrane</keyword>
<dbReference type="GO" id="GO:0030420">
    <property type="term" value="P:establishment of competence for transformation"/>
    <property type="evidence" value="ECO:0007669"/>
    <property type="project" value="UniProtKB-KW"/>
</dbReference>
<evidence type="ECO:0000256" key="1">
    <source>
        <dbReference type="ARBA" id="ARBA00004241"/>
    </source>
</evidence>
<organism evidence="4 5">
    <name type="scientific">Niallia taxi</name>
    <dbReference type="NCBI Taxonomy" id="2499688"/>
    <lineage>
        <taxon>Bacteria</taxon>
        <taxon>Bacillati</taxon>
        <taxon>Bacillota</taxon>
        <taxon>Bacilli</taxon>
        <taxon>Bacillales</taxon>
        <taxon>Bacillaceae</taxon>
        <taxon>Niallia</taxon>
    </lineage>
</organism>
<keyword evidence="2" id="KW-0178">Competence</keyword>
<dbReference type="PROSITE" id="PS00409">
    <property type="entry name" value="PROKAR_NTER_METHYL"/>
    <property type="match status" value="1"/>
</dbReference>